<evidence type="ECO:0000313" key="2">
    <source>
        <dbReference type="EMBL" id="GAA2788876.1"/>
    </source>
</evidence>
<reference evidence="2 3" key="1">
    <citation type="journal article" date="2019" name="Int. J. Syst. Evol. Microbiol.">
        <title>The Global Catalogue of Microorganisms (GCM) 10K type strain sequencing project: providing services to taxonomists for standard genome sequencing and annotation.</title>
        <authorList>
            <consortium name="The Broad Institute Genomics Platform"/>
            <consortium name="The Broad Institute Genome Sequencing Center for Infectious Disease"/>
            <person name="Wu L."/>
            <person name="Ma J."/>
        </authorList>
    </citation>
    <scope>NUCLEOTIDE SEQUENCE [LARGE SCALE GENOMIC DNA]</scope>
    <source>
        <strain evidence="2 3">JCM 9383</strain>
    </source>
</reference>
<organism evidence="2 3">
    <name type="scientific">Saccharopolyspora taberi</name>
    <dbReference type="NCBI Taxonomy" id="60895"/>
    <lineage>
        <taxon>Bacteria</taxon>
        <taxon>Bacillati</taxon>
        <taxon>Actinomycetota</taxon>
        <taxon>Actinomycetes</taxon>
        <taxon>Pseudonocardiales</taxon>
        <taxon>Pseudonocardiaceae</taxon>
        <taxon>Saccharopolyspora</taxon>
    </lineage>
</organism>
<dbReference type="SUPFAM" id="SSF48264">
    <property type="entry name" value="Cytochrome P450"/>
    <property type="match status" value="1"/>
</dbReference>
<dbReference type="RefSeq" id="WP_344679694.1">
    <property type="nucleotide sequence ID" value="NZ_BAAAUX010000011.1"/>
</dbReference>
<dbReference type="InterPro" id="IPR002397">
    <property type="entry name" value="Cyt_P450_B"/>
</dbReference>
<gene>
    <name evidence="2" type="ORF">GCM10010470_24400</name>
</gene>
<dbReference type="PANTHER" id="PTHR46696">
    <property type="entry name" value="P450, PUTATIVE (EUROFUNG)-RELATED"/>
    <property type="match status" value="1"/>
</dbReference>
<dbReference type="InterPro" id="IPR001128">
    <property type="entry name" value="Cyt_P450"/>
</dbReference>
<dbReference type="PRINTS" id="PR00385">
    <property type="entry name" value="P450"/>
</dbReference>
<dbReference type="PANTHER" id="PTHR46696:SF1">
    <property type="entry name" value="CYTOCHROME P450 YJIB-RELATED"/>
    <property type="match status" value="1"/>
</dbReference>
<dbReference type="Pfam" id="PF00067">
    <property type="entry name" value="p450"/>
    <property type="match status" value="1"/>
</dbReference>
<accession>A0ABN3VBD2</accession>
<dbReference type="Gene3D" id="1.10.630.10">
    <property type="entry name" value="Cytochrome P450"/>
    <property type="match status" value="1"/>
</dbReference>
<dbReference type="Proteomes" id="UP001500979">
    <property type="component" value="Unassembled WGS sequence"/>
</dbReference>
<proteinExistence type="inferred from homology"/>
<dbReference type="InterPro" id="IPR036396">
    <property type="entry name" value="Cyt_P450_sf"/>
</dbReference>
<comment type="caution">
    <text evidence="2">The sequence shown here is derived from an EMBL/GenBank/DDBJ whole genome shotgun (WGS) entry which is preliminary data.</text>
</comment>
<dbReference type="EMBL" id="BAAAUX010000011">
    <property type="protein sequence ID" value="GAA2788876.1"/>
    <property type="molecule type" value="Genomic_DNA"/>
</dbReference>
<evidence type="ECO:0000256" key="1">
    <source>
        <dbReference type="ARBA" id="ARBA00010617"/>
    </source>
</evidence>
<name>A0ABN3VBD2_9PSEU</name>
<protein>
    <submittedName>
        <fullName evidence="2">Cytochrome P450</fullName>
    </submittedName>
</protein>
<comment type="similarity">
    <text evidence="1">Belongs to the cytochrome P450 family.</text>
</comment>
<dbReference type="PRINTS" id="PR00359">
    <property type="entry name" value="BP450"/>
</dbReference>
<evidence type="ECO:0000313" key="3">
    <source>
        <dbReference type="Proteomes" id="UP001500979"/>
    </source>
</evidence>
<sequence length="418" mass="46169">MTALISPATSSERAALTAYRKLLFSRNRDPFPLYAQLREQAPVLRSPLPNLLGGYVLSRHSDCSAALRNRALMPFSEDHLDRLMPNWRTRSASRLGYRSVLFQHQERHFEVRRTINPHFGRSKLAELRGFMTELAQRQVSELAELGASGRVVDLVDAITLPFPLGVICRLFGVDPRAARRFAWSGRTLSCFLEAVQTPALQRRVDEAADELVGFFTEPVRQRRREPGADLLSTLVRAADSGVLDERELLGNLLLLFTAGYDSSISFLGSAIRILLEHPQQAAIVRDDPDAASGAVDELLRYDPPVHMGGRIASQPVCLGGQEVPAGSPVWVLLGSANRDPAYVAEPDTVDVTRGSPSHLAFAAGPHTCVGARLARMEAEVLLPLLLRRFPRMRLAGEPTHRYPGTVLRGVDRLPVVLE</sequence>
<keyword evidence="3" id="KW-1185">Reference proteome</keyword>